<feature type="domain" description="Serine aminopeptidase S33" evidence="1">
    <location>
        <begin position="87"/>
        <end position="195"/>
    </location>
</feature>
<keyword evidence="2" id="KW-0378">Hydrolase</keyword>
<dbReference type="RefSeq" id="WP_253359335.1">
    <property type="nucleotide sequence ID" value="NZ_JAIULA010000004.1"/>
</dbReference>
<evidence type="ECO:0000259" key="1">
    <source>
        <dbReference type="Pfam" id="PF12146"/>
    </source>
</evidence>
<dbReference type="PANTHER" id="PTHR43358">
    <property type="entry name" value="ALPHA/BETA-HYDROLASE"/>
    <property type="match status" value="1"/>
</dbReference>
<dbReference type="InterPro" id="IPR022742">
    <property type="entry name" value="Hydrolase_4"/>
</dbReference>
<dbReference type="SUPFAM" id="SSF53474">
    <property type="entry name" value="alpha/beta-Hydrolases"/>
    <property type="match status" value="1"/>
</dbReference>
<dbReference type="Pfam" id="PF12146">
    <property type="entry name" value="Hydrolase_4"/>
    <property type="match status" value="1"/>
</dbReference>
<dbReference type="Gene3D" id="3.40.50.1820">
    <property type="entry name" value="alpha/beta hydrolase"/>
    <property type="match status" value="1"/>
</dbReference>
<keyword evidence="3" id="KW-1185">Reference proteome</keyword>
<reference evidence="2 3" key="1">
    <citation type="journal article" date="2023" name="Int. J. Syst. Evol. Microbiol.">
        <title>Ligilactobacillus ubinensis sp. nov., a novel species isolated from the wild ferment of a durian fruit (Durio zibethinus).</title>
        <authorList>
            <person name="Heng Y.C."/>
            <person name="Menon N."/>
            <person name="Chen B."/>
            <person name="Loo B.Z.L."/>
            <person name="Wong G.W.J."/>
            <person name="Lim A.C.H."/>
            <person name="Silvaraju S."/>
            <person name="Kittelmann S."/>
        </authorList>
    </citation>
    <scope>NUCLEOTIDE SEQUENCE [LARGE SCALE GENOMIC DNA]</scope>
    <source>
        <strain evidence="2 3">WILCCON 0076</strain>
    </source>
</reference>
<gene>
    <name evidence="2" type="ORF">LB941_02920</name>
</gene>
<dbReference type="EMBL" id="JAIULA010000004">
    <property type="protein sequence ID" value="MCP0886289.1"/>
    <property type="molecule type" value="Genomic_DNA"/>
</dbReference>
<accession>A0A9X2JKT3</accession>
<proteinExistence type="predicted"/>
<dbReference type="AlphaFoldDB" id="A0A9X2JKT3"/>
<organism evidence="2 3">
    <name type="scientific">Ligilactobacillus ubinensis</name>
    <dbReference type="NCBI Taxonomy" id="2876789"/>
    <lineage>
        <taxon>Bacteria</taxon>
        <taxon>Bacillati</taxon>
        <taxon>Bacillota</taxon>
        <taxon>Bacilli</taxon>
        <taxon>Lactobacillales</taxon>
        <taxon>Lactobacillaceae</taxon>
        <taxon>Ligilactobacillus</taxon>
    </lineage>
</organism>
<name>A0A9X2JKT3_9LACO</name>
<dbReference type="GO" id="GO:0016787">
    <property type="term" value="F:hydrolase activity"/>
    <property type="evidence" value="ECO:0007669"/>
    <property type="project" value="UniProtKB-KW"/>
</dbReference>
<dbReference type="PANTHER" id="PTHR43358:SF4">
    <property type="entry name" value="ALPHA_BETA HYDROLASE FOLD-1 DOMAIN-CONTAINING PROTEIN"/>
    <property type="match status" value="1"/>
</dbReference>
<dbReference type="InterPro" id="IPR029058">
    <property type="entry name" value="AB_hydrolase_fold"/>
</dbReference>
<comment type="caution">
    <text evidence="2">The sequence shown here is derived from an EMBL/GenBank/DDBJ whole genome shotgun (WGS) entry which is preliminary data.</text>
</comment>
<evidence type="ECO:0000313" key="3">
    <source>
        <dbReference type="Proteomes" id="UP001139006"/>
    </source>
</evidence>
<dbReference type="Proteomes" id="UP001139006">
    <property type="component" value="Unassembled WGS sequence"/>
</dbReference>
<evidence type="ECO:0000313" key="2">
    <source>
        <dbReference type="EMBL" id="MCP0886289.1"/>
    </source>
</evidence>
<sequence>MAIKKNLGISLLGASAAAFIFSEYLFKVAFKRIDYVPETSKDKQKYAHRYWDYVAWFKEVNKEHWTFSLNDGDDLMSAYYIPAKNGKSKKCVIIAHGYKGNGETMTGYAKMFYDMGYNILLPDDRGHGQSAGKYINFGWLDRIDYLSWLNKIVMRVGQDAKIVLFGVSMGGSTVEMMSGEKLPQQVKCIIADCGYSSINEELTYLLRQQFHLPKYPFYPLVSTINHRRLGYYLNDVSAKDQLAKNKLPIMFIHGEKDTYVPSYMALENYQATTSAKELWIVDGATHAESFWYDTKEYTRRINNFLEKYI</sequence>
<dbReference type="InterPro" id="IPR052920">
    <property type="entry name" value="DNA-binding_regulatory"/>
</dbReference>
<protein>
    <submittedName>
        <fullName evidence="2">Alpha/beta hydrolase</fullName>
    </submittedName>
</protein>